<dbReference type="CDD" id="cd06225">
    <property type="entry name" value="HAMP"/>
    <property type="match status" value="1"/>
</dbReference>
<gene>
    <name evidence="14" type="ORF">UFOPK1726_00091</name>
</gene>
<evidence type="ECO:0000256" key="4">
    <source>
        <dbReference type="ARBA" id="ARBA00022553"/>
    </source>
</evidence>
<evidence type="ECO:0000256" key="2">
    <source>
        <dbReference type="ARBA" id="ARBA00004370"/>
    </source>
</evidence>
<dbReference type="InterPro" id="IPR003594">
    <property type="entry name" value="HATPase_dom"/>
</dbReference>
<dbReference type="InterPro" id="IPR005467">
    <property type="entry name" value="His_kinase_dom"/>
</dbReference>
<dbReference type="GO" id="GO:0005886">
    <property type="term" value="C:plasma membrane"/>
    <property type="evidence" value="ECO:0007669"/>
    <property type="project" value="TreeGrafter"/>
</dbReference>
<evidence type="ECO:0000256" key="9">
    <source>
        <dbReference type="ARBA" id="ARBA00023012"/>
    </source>
</evidence>
<keyword evidence="5" id="KW-0808">Transferase</keyword>
<dbReference type="InterPro" id="IPR036097">
    <property type="entry name" value="HisK_dim/P_sf"/>
</dbReference>
<evidence type="ECO:0000256" key="10">
    <source>
        <dbReference type="ARBA" id="ARBA00023136"/>
    </source>
</evidence>
<dbReference type="Gene3D" id="6.10.340.10">
    <property type="match status" value="1"/>
</dbReference>
<dbReference type="InterPro" id="IPR050428">
    <property type="entry name" value="TCS_sensor_his_kinase"/>
</dbReference>
<sequence length="458" mass="48817">MSLRKRLALIAGAVTAVAVLLVAILSGLLSARTMYEQVDAELRSALEFDVQNELATVLELSSRTELRADSLDILVDVYFVEGTVEPRGSVTAQVPPGDAVFSQLLGTNDEPLYETVTTATDVSLRVAVIPFTDGAVIRAMRPINDLQASINTLTAGIAALAVLASLITALIASVVVGSALKPVLKLTAAAEQIAQTQKLDDSGLVEATEGRNDEIARLSASLQSLVTALARSREQQQRLVDDAAHELRTPLTSMRANLDLMELAEATGRGITDEQRTEMLGSMHEELVELSQLVEELVALASPVPTLHEVSQESSVELSELADNVVKRFSRRSGREISLDASETVVQGRTALIERAIANLIGNAIKFSPEGSKIQVTVRDGMVLVDDAGPGIPTEYRAQVLERFWRAPESRGLPGSGLGLSIVSDMAQSHSGSVIIDQSPLGGARVGFLLPELKSSDI</sequence>
<evidence type="ECO:0000256" key="6">
    <source>
        <dbReference type="ARBA" id="ARBA00022692"/>
    </source>
</evidence>
<dbReference type="InterPro" id="IPR004358">
    <property type="entry name" value="Sig_transdc_His_kin-like_C"/>
</dbReference>
<dbReference type="SMART" id="SM00388">
    <property type="entry name" value="HisKA"/>
    <property type="match status" value="1"/>
</dbReference>
<dbReference type="CDD" id="cd00082">
    <property type="entry name" value="HisKA"/>
    <property type="match status" value="1"/>
</dbReference>
<dbReference type="InterPro" id="IPR003660">
    <property type="entry name" value="HAMP_dom"/>
</dbReference>
<evidence type="ECO:0000256" key="7">
    <source>
        <dbReference type="ARBA" id="ARBA00022777"/>
    </source>
</evidence>
<evidence type="ECO:0000256" key="3">
    <source>
        <dbReference type="ARBA" id="ARBA00012438"/>
    </source>
</evidence>
<dbReference type="PANTHER" id="PTHR45436">
    <property type="entry name" value="SENSOR HISTIDINE KINASE YKOH"/>
    <property type="match status" value="1"/>
</dbReference>
<feature type="domain" description="Histidine kinase" evidence="12">
    <location>
        <begin position="242"/>
        <end position="454"/>
    </location>
</feature>
<evidence type="ECO:0000256" key="1">
    <source>
        <dbReference type="ARBA" id="ARBA00000085"/>
    </source>
</evidence>
<feature type="domain" description="HAMP" evidence="13">
    <location>
        <begin position="177"/>
        <end position="234"/>
    </location>
</feature>
<dbReference type="PROSITE" id="PS50109">
    <property type="entry name" value="HIS_KIN"/>
    <property type="match status" value="1"/>
</dbReference>
<dbReference type="EC" id="2.7.13.3" evidence="3"/>
<dbReference type="AlphaFoldDB" id="A0A6J6DUP1"/>
<evidence type="ECO:0000259" key="12">
    <source>
        <dbReference type="PROSITE" id="PS50109"/>
    </source>
</evidence>
<proteinExistence type="predicted"/>
<comment type="catalytic activity">
    <reaction evidence="1">
        <text>ATP + protein L-histidine = ADP + protein N-phospho-L-histidine.</text>
        <dbReference type="EC" id="2.7.13.3"/>
    </reaction>
</comment>
<dbReference type="SMART" id="SM00304">
    <property type="entry name" value="HAMP"/>
    <property type="match status" value="1"/>
</dbReference>
<dbReference type="SUPFAM" id="SSF47384">
    <property type="entry name" value="Homodimeric domain of signal transducing histidine kinase"/>
    <property type="match status" value="1"/>
</dbReference>
<dbReference type="Pfam" id="PF00672">
    <property type="entry name" value="HAMP"/>
    <property type="match status" value="1"/>
</dbReference>
<dbReference type="EMBL" id="CAEZTT010000004">
    <property type="protein sequence ID" value="CAB4567707.1"/>
    <property type="molecule type" value="Genomic_DNA"/>
</dbReference>
<keyword evidence="4" id="KW-0597">Phosphoprotein</keyword>
<dbReference type="SMART" id="SM00387">
    <property type="entry name" value="HATPase_c"/>
    <property type="match status" value="1"/>
</dbReference>
<evidence type="ECO:0000313" key="14">
    <source>
        <dbReference type="EMBL" id="CAB4567707.1"/>
    </source>
</evidence>
<comment type="subcellular location">
    <subcellularLocation>
        <location evidence="2">Membrane</location>
    </subcellularLocation>
</comment>
<dbReference type="InterPro" id="IPR003661">
    <property type="entry name" value="HisK_dim/P_dom"/>
</dbReference>
<organism evidence="14">
    <name type="scientific">freshwater metagenome</name>
    <dbReference type="NCBI Taxonomy" id="449393"/>
    <lineage>
        <taxon>unclassified sequences</taxon>
        <taxon>metagenomes</taxon>
        <taxon>ecological metagenomes</taxon>
    </lineage>
</organism>
<name>A0A6J6DUP1_9ZZZZ</name>
<evidence type="ECO:0000256" key="8">
    <source>
        <dbReference type="ARBA" id="ARBA00022989"/>
    </source>
</evidence>
<evidence type="ECO:0000256" key="5">
    <source>
        <dbReference type="ARBA" id="ARBA00022679"/>
    </source>
</evidence>
<dbReference type="PANTHER" id="PTHR45436:SF5">
    <property type="entry name" value="SENSOR HISTIDINE KINASE TRCS"/>
    <property type="match status" value="1"/>
</dbReference>
<dbReference type="SUPFAM" id="SSF55874">
    <property type="entry name" value="ATPase domain of HSP90 chaperone/DNA topoisomerase II/histidine kinase"/>
    <property type="match status" value="1"/>
</dbReference>
<dbReference type="Gene3D" id="3.30.565.10">
    <property type="entry name" value="Histidine kinase-like ATPase, C-terminal domain"/>
    <property type="match status" value="1"/>
</dbReference>
<keyword evidence="7" id="KW-0418">Kinase</keyword>
<dbReference type="Pfam" id="PF00512">
    <property type="entry name" value="HisKA"/>
    <property type="match status" value="1"/>
</dbReference>
<dbReference type="GO" id="GO:0000155">
    <property type="term" value="F:phosphorelay sensor kinase activity"/>
    <property type="evidence" value="ECO:0007669"/>
    <property type="project" value="InterPro"/>
</dbReference>
<accession>A0A6J6DUP1</accession>
<dbReference type="InterPro" id="IPR036890">
    <property type="entry name" value="HATPase_C_sf"/>
</dbReference>
<dbReference type="PRINTS" id="PR00344">
    <property type="entry name" value="BCTRLSENSOR"/>
</dbReference>
<keyword evidence="8 11" id="KW-1133">Transmembrane helix</keyword>
<evidence type="ECO:0000256" key="11">
    <source>
        <dbReference type="SAM" id="Phobius"/>
    </source>
</evidence>
<dbReference type="CDD" id="cd00075">
    <property type="entry name" value="HATPase"/>
    <property type="match status" value="1"/>
</dbReference>
<dbReference type="Gene3D" id="1.10.287.130">
    <property type="match status" value="1"/>
</dbReference>
<dbReference type="PROSITE" id="PS50885">
    <property type="entry name" value="HAMP"/>
    <property type="match status" value="1"/>
</dbReference>
<dbReference type="Pfam" id="PF02518">
    <property type="entry name" value="HATPase_c"/>
    <property type="match status" value="1"/>
</dbReference>
<evidence type="ECO:0000259" key="13">
    <source>
        <dbReference type="PROSITE" id="PS50885"/>
    </source>
</evidence>
<feature type="transmembrane region" description="Helical" evidence="11">
    <location>
        <begin position="153"/>
        <end position="176"/>
    </location>
</feature>
<reference evidence="14" key="1">
    <citation type="submission" date="2020-05" db="EMBL/GenBank/DDBJ databases">
        <authorList>
            <person name="Chiriac C."/>
            <person name="Salcher M."/>
            <person name="Ghai R."/>
            <person name="Kavagutti S V."/>
        </authorList>
    </citation>
    <scope>NUCLEOTIDE SEQUENCE</scope>
</reference>
<keyword evidence="6 11" id="KW-0812">Transmembrane</keyword>
<protein>
    <recommendedName>
        <fullName evidence="3">histidine kinase</fullName>
        <ecNumber evidence="3">2.7.13.3</ecNumber>
    </recommendedName>
</protein>
<keyword evidence="10 11" id="KW-0472">Membrane</keyword>
<keyword evidence="9" id="KW-0902">Two-component regulatory system</keyword>